<proteinExistence type="predicted"/>
<gene>
    <name evidence="1" type="ORF">RHMOL_Rhmol07G0299400</name>
</gene>
<reference evidence="1" key="1">
    <citation type="submission" date="2022-02" db="EMBL/GenBank/DDBJ databases">
        <title>Plant Genome Project.</title>
        <authorList>
            <person name="Zhang R.-G."/>
        </authorList>
    </citation>
    <scope>NUCLEOTIDE SEQUENCE</scope>
    <source>
        <strain evidence="1">AT1</strain>
    </source>
</reference>
<comment type="caution">
    <text evidence="1">The sequence shown here is derived from an EMBL/GenBank/DDBJ whole genome shotgun (WGS) entry which is preliminary data.</text>
</comment>
<name>A0ACC0N887_RHOML</name>
<dbReference type="Proteomes" id="UP001062846">
    <property type="component" value="Chromosome 7"/>
</dbReference>
<protein>
    <submittedName>
        <fullName evidence="1">Uncharacterized protein</fullName>
    </submittedName>
</protein>
<dbReference type="EMBL" id="CM046394">
    <property type="protein sequence ID" value="KAI8548768.1"/>
    <property type="molecule type" value="Genomic_DNA"/>
</dbReference>
<organism evidence="1 2">
    <name type="scientific">Rhododendron molle</name>
    <name type="common">Chinese azalea</name>
    <name type="synonym">Azalea mollis</name>
    <dbReference type="NCBI Taxonomy" id="49168"/>
    <lineage>
        <taxon>Eukaryota</taxon>
        <taxon>Viridiplantae</taxon>
        <taxon>Streptophyta</taxon>
        <taxon>Embryophyta</taxon>
        <taxon>Tracheophyta</taxon>
        <taxon>Spermatophyta</taxon>
        <taxon>Magnoliopsida</taxon>
        <taxon>eudicotyledons</taxon>
        <taxon>Gunneridae</taxon>
        <taxon>Pentapetalae</taxon>
        <taxon>asterids</taxon>
        <taxon>Ericales</taxon>
        <taxon>Ericaceae</taxon>
        <taxon>Ericoideae</taxon>
        <taxon>Rhodoreae</taxon>
        <taxon>Rhododendron</taxon>
    </lineage>
</organism>
<evidence type="ECO:0000313" key="1">
    <source>
        <dbReference type="EMBL" id="KAI8548768.1"/>
    </source>
</evidence>
<accession>A0ACC0N887</accession>
<keyword evidence="2" id="KW-1185">Reference proteome</keyword>
<sequence length="249" mass="27896">MQQTVLTLWDQFVQHEGRAFTQLSGAYPIVLGVRFKVDTRNGVKLQTRGSTTFIFDPVLPEANALKSWCMIHSAAINKLPAIELQQVGLIKSLIPCRSQIIKINRLPTIVSTKVENHQYVSDTNPTAPLIFPLWSWFKITIPQDAIFAVLKVGTPKRTRETWVQNILIIDQGMQQTVLTLWDQFVEHEGRAFTELSGTYPIALGVRLKVDAQNGRYDLKLNNAILAEEKHFPMGQCEAATAKDADAVAA</sequence>
<evidence type="ECO:0000313" key="2">
    <source>
        <dbReference type="Proteomes" id="UP001062846"/>
    </source>
</evidence>